<protein>
    <recommendedName>
        <fullName evidence="6">Ion-translocating oxidoreductase complex subunit G</fullName>
        <ecNumber evidence="6">7.-.-.-</ecNumber>
    </recommendedName>
    <alternativeName>
        <fullName evidence="6">Rnf electron transport complex subunit G</fullName>
    </alternativeName>
</protein>
<keyword evidence="3 6" id="KW-0285">Flavoprotein</keyword>
<keyword evidence="6" id="KW-1133">Transmembrane helix</keyword>
<name>A0A495VBB0_9GAMM</name>
<keyword evidence="2 6" id="KW-0597">Phosphoprotein</keyword>
<accession>A0A495VBB0</accession>
<keyword evidence="9" id="KW-1185">Reference proteome</keyword>
<dbReference type="RefSeq" id="WP_120798756.1">
    <property type="nucleotide sequence ID" value="NZ_RBXL01000001.1"/>
</dbReference>
<comment type="caution">
    <text evidence="8">The sequence shown here is derived from an EMBL/GenBank/DDBJ whole genome shotgun (WGS) entry which is preliminary data.</text>
</comment>
<dbReference type="InterPro" id="IPR010209">
    <property type="entry name" value="Ion_transpt_RnfG/RsxG"/>
</dbReference>
<evidence type="ECO:0000256" key="6">
    <source>
        <dbReference type="HAMAP-Rule" id="MF_00479"/>
    </source>
</evidence>
<keyword evidence="4 6" id="KW-0288">FMN</keyword>
<keyword evidence="6" id="KW-1278">Translocase</keyword>
<proteinExistence type="inferred from homology"/>
<keyword evidence="6" id="KW-0812">Transmembrane</keyword>
<keyword evidence="1 6" id="KW-0813">Transport</keyword>
<evidence type="ECO:0000256" key="1">
    <source>
        <dbReference type="ARBA" id="ARBA00022448"/>
    </source>
</evidence>
<keyword evidence="6" id="KW-1003">Cell membrane</keyword>
<dbReference type="EC" id="7.-.-.-" evidence="6"/>
<dbReference type="InterPro" id="IPR007329">
    <property type="entry name" value="FMN-bd"/>
</dbReference>
<sequence>MNTKVELQPRSQGDSGARVTPSWAMLRTLAGIATLSGLLVVLVYQATKPIIAENERILTEKAVFEVLPGAVSKVDFVLSDRGLMRAGEGAVGVSVFAGFAADGQLRGVAFPGAARGYQDVIQFLFGYDPACRCIIGSKVLRSTETPGLGDKIDTDPVFLENFVALDVSLNPEGTALANPIVNVAQGTKTEPWQIDGISGATISVKAMTRALQDAASNFVPMIQRDLATLTAEAP</sequence>
<dbReference type="Proteomes" id="UP000274556">
    <property type="component" value="Unassembled WGS sequence"/>
</dbReference>
<dbReference type="GO" id="GO:0009055">
    <property type="term" value="F:electron transfer activity"/>
    <property type="evidence" value="ECO:0007669"/>
    <property type="project" value="InterPro"/>
</dbReference>
<comment type="function">
    <text evidence="6">Part of a membrane-bound complex that couples electron transfer with translocation of ions across the membrane.</text>
</comment>
<evidence type="ECO:0000259" key="7">
    <source>
        <dbReference type="SMART" id="SM00900"/>
    </source>
</evidence>
<evidence type="ECO:0000313" key="9">
    <source>
        <dbReference type="Proteomes" id="UP000274556"/>
    </source>
</evidence>
<evidence type="ECO:0000256" key="3">
    <source>
        <dbReference type="ARBA" id="ARBA00022630"/>
    </source>
</evidence>
<evidence type="ECO:0000313" key="8">
    <source>
        <dbReference type="EMBL" id="RKT46676.1"/>
    </source>
</evidence>
<dbReference type="PANTHER" id="PTHR36118:SF1">
    <property type="entry name" value="ION-TRANSLOCATING OXIDOREDUCTASE COMPLEX SUBUNIT G"/>
    <property type="match status" value="1"/>
</dbReference>
<keyword evidence="6" id="KW-0472">Membrane</keyword>
<dbReference type="HAMAP" id="MF_00479">
    <property type="entry name" value="RsxG_RnfG"/>
    <property type="match status" value="1"/>
</dbReference>
<evidence type="ECO:0000256" key="4">
    <source>
        <dbReference type="ARBA" id="ARBA00022643"/>
    </source>
</evidence>
<dbReference type="SMART" id="SM00900">
    <property type="entry name" value="FMN_bind"/>
    <property type="match status" value="1"/>
</dbReference>
<reference evidence="8 9" key="1">
    <citation type="submission" date="2018-10" db="EMBL/GenBank/DDBJ databases">
        <title>Genomic Encyclopedia of Archaeal and Bacterial Type Strains, Phase II (KMG-II): from individual species to whole genera.</title>
        <authorList>
            <person name="Goeker M."/>
        </authorList>
    </citation>
    <scope>NUCLEOTIDE SEQUENCE [LARGE SCALE GENOMIC DNA]</scope>
    <source>
        <strain evidence="8 9">DSM 235</strain>
    </source>
</reference>
<feature type="modified residue" description="FMN phosphoryl threonine" evidence="6">
    <location>
        <position position="201"/>
    </location>
</feature>
<comment type="similarity">
    <text evidence="6">Belongs to the RnfG family.</text>
</comment>
<dbReference type="OrthoDB" id="9794010at2"/>
<dbReference type="GO" id="GO:0005886">
    <property type="term" value="C:plasma membrane"/>
    <property type="evidence" value="ECO:0007669"/>
    <property type="project" value="UniProtKB-SubCell"/>
</dbReference>
<organism evidence="8 9">
    <name type="scientific">Thiocapsa rosea</name>
    <dbReference type="NCBI Taxonomy" id="69360"/>
    <lineage>
        <taxon>Bacteria</taxon>
        <taxon>Pseudomonadati</taxon>
        <taxon>Pseudomonadota</taxon>
        <taxon>Gammaproteobacteria</taxon>
        <taxon>Chromatiales</taxon>
        <taxon>Chromatiaceae</taxon>
        <taxon>Thiocapsa</taxon>
    </lineage>
</organism>
<dbReference type="EMBL" id="RBXL01000001">
    <property type="protein sequence ID" value="RKT46676.1"/>
    <property type="molecule type" value="Genomic_DNA"/>
</dbReference>
<comment type="cofactor">
    <cofactor evidence="6">
        <name>FMN</name>
        <dbReference type="ChEBI" id="CHEBI:58210"/>
    </cofactor>
</comment>
<comment type="subunit">
    <text evidence="6">The complex is composed of six subunits: RnfA, RnfB, RnfC, RnfD, RnfE and RnfG.</text>
</comment>
<dbReference type="AlphaFoldDB" id="A0A495VBB0"/>
<keyword evidence="6" id="KW-0997">Cell inner membrane</keyword>
<feature type="domain" description="FMN-binding" evidence="7">
    <location>
        <begin position="116"/>
        <end position="218"/>
    </location>
</feature>
<dbReference type="GO" id="GO:0010181">
    <property type="term" value="F:FMN binding"/>
    <property type="evidence" value="ECO:0007669"/>
    <property type="project" value="InterPro"/>
</dbReference>
<dbReference type="GO" id="GO:0022900">
    <property type="term" value="P:electron transport chain"/>
    <property type="evidence" value="ECO:0007669"/>
    <property type="project" value="UniProtKB-UniRule"/>
</dbReference>
<dbReference type="Pfam" id="PF04205">
    <property type="entry name" value="FMN_bind"/>
    <property type="match status" value="1"/>
</dbReference>
<gene>
    <name evidence="6" type="primary">rnfG</name>
    <name evidence="8" type="ORF">BDD21_4208</name>
</gene>
<keyword evidence="5 6" id="KW-0249">Electron transport</keyword>
<evidence type="ECO:0000256" key="5">
    <source>
        <dbReference type="ARBA" id="ARBA00022982"/>
    </source>
</evidence>
<comment type="subcellular location">
    <subcellularLocation>
        <location evidence="6">Cell inner membrane</location>
        <topology evidence="6">Single-pass membrane protein</topology>
    </subcellularLocation>
</comment>
<dbReference type="PANTHER" id="PTHR36118">
    <property type="entry name" value="ION-TRANSLOCATING OXIDOREDUCTASE COMPLEX SUBUNIT G"/>
    <property type="match status" value="1"/>
</dbReference>
<evidence type="ECO:0000256" key="2">
    <source>
        <dbReference type="ARBA" id="ARBA00022553"/>
    </source>
</evidence>